<proteinExistence type="predicted"/>
<dbReference type="EMBL" id="JBANDC010000010">
    <property type="protein sequence ID" value="MEM4988841.1"/>
    <property type="molecule type" value="Genomic_DNA"/>
</dbReference>
<sequence length="315" mass="31681">MDYPKSVPGVGLVDGKFVDEDAVSGQVGSLIPSVWGNSVTDELLNVLGAAGVAPDEADHGQVLKGLRIIFAALDSPALKGTPTAPTPAQFDNSQRLATTAAVQRAIGSFNLGSNTGDGINAAATPLTNAHVGAYLYFNGGLNQTATLPSEIGLLPGSAVTLTRSVSSFSLTIKSNTGNAIIDSAYGVFASIVLNGGESVTLVWSGVAWQAFGSYVSRVALTNASSLGASGYQKYPSGLILQWGIVQSGGGGTANLTFPIAFPNQLFNITVAEINSGAGYATAGTFGIAGGPINVWAPAGTSGGAGISVSWNAIGK</sequence>
<evidence type="ECO:0000313" key="3">
    <source>
        <dbReference type="Proteomes" id="UP001495910"/>
    </source>
</evidence>
<dbReference type="RefSeq" id="WP_342830172.1">
    <property type="nucleotide sequence ID" value="NZ_JBANDC010000010.1"/>
</dbReference>
<dbReference type="InterPro" id="IPR054075">
    <property type="entry name" value="Gp53-like_C"/>
</dbReference>
<accession>A0ABU9PXW9</accession>
<name>A0ABU9PXW9_9BURK</name>
<organism evidence="2 3">
    <name type="scientific">Collimonas rhizosphaerae</name>
    <dbReference type="NCBI Taxonomy" id="3126357"/>
    <lineage>
        <taxon>Bacteria</taxon>
        <taxon>Pseudomonadati</taxon>
        <taxon>Pseudomonadota</taxon>
        <taxon>Betaproteobacteria</taxon>
        <taxon>Burkholderiales</taxon>
        <taxon>Oxalobacteraceae</taxon>
        <taxon>Collimonas</taxon>
    </lineage>
</organism>
<comment type="caution">
    <text evidence="2">The sequence shown here is derived from an EMBL/GenBank/DDBJ whole genome shotgun (WGS) entry which is preliminary data.</text>
</comment>
<evidence type="ECO:0000313" key="2">
    <source>
        <dbReference type="EMBL" id="MEM4988841.1"/>
    </source>
</evidence>
<reference evidence="2 3" key="1">
    <citation type="submission" date="2024-02" db="EMBL/GenBank/DDBJ databases">
        <title>Draft genome sequence of Collimonas sp. strain H4R21, an effective mineral-weathering bacterial strain isolated from the beech rhizosphere.</title>
        <authorList>
            <person name="Morin E."/>
            <person name="Uroz S."/>
            <person name="Leveau J.H.J."/>
            <person name="Kumar R."/>
            <person name="Rey M.W."/>
            <person name="Pham J."/>
        </authorList>
    </citation>
    <scope>NUCLEOTIDE SEQUENCE [LARGE SCALE GENOMIC DNA]</scope>
    <source>
        <strain evidence="2 3">H4R21</strain>
    </source>
</reference>
<dbReference type="Proteomes" id="UP001495910">
    <property type="component" value="Unassembled WGS sequence"/>
</dbReference>
<dbReference type="Pfam" id="PF21882">
    <property type="entry name" value="Gp53-like_C"/>
    <property type="match status" value="1"/>
</dbReference>
<keyword evidence="3" id="KW-1185">Reference proteome</keyword>
<evidence type="ECO:0000259" key="1">
    <source>
        <dbReference type="Pfam" id="PF21882"/>
    </source>
</evidence>
<gene>
    <name evidence="2" type="ORF">V8G57_15715</name>
</gene>
<feature type="domain" description="Putative tail fiber protein gp53-like C-terminal" evidence="1">
    <location>
        <begin position="233"/>
        <end position="314"/>
    </location>
</feature>
<dbReference type="Gene3D" id="2.60.40.3940">
    <property type="match status" value="1"/>
</dbReference>
<protein>
    <recommendedName>
        <fullName evidence="1">Putative tail fiber protein gp53-like C-terminal domain-containing protein</fullName>
    </recommendedName>
</protein>